<reference evidence="1" key="1">
    <citation type="journal article" date="2021" name="Environ. Microbiol.">
        <title>Gene family expansions and transcriptome signatures uncover fungal adaptations to wood decay.</title>
        <authorList>
            <person name="Hage H."/>
            <person name="Miyauchi S."/>
            <person name="Viragh M."/>
            <person name="Drula E."/>
            <person name="Min B."/>
            <person name="Chaduli D."/>
            <person name="Navarro D."/>
            <person name="Favel A."/>
            <person name="Norest M."/>
            <person name="Lesage-Meessen L."/>
            <person name="Balint B."/>
            <person name="Merenyi Z."/>
            <person name="de Eugenio L."/>
            <person name="Morin E."/>
            <person name="Martinez A.T."/>
            <person name="Baldrian P."/>
            <person name="Stursova M."/>
            <person name="Martinez M.J."/>
            <person name="Novotny C."/>
            <person name="Magnuson J.K."/>
            <person name="Spatafora J.W."/>
            <person name="Maurice S."/>
            <person name="Pangilinan J."/>
            <person name="Andreopoulos W."/>
            <person name="LaButti K."/>
            <person name="Hundley H."/>
            <person name="Na H."/>
            <person name="Kuo A."/>
            <person name="Barry K."/>
            <person name="Lipzen A."/>
            <person name="Henrissat B."/>
            <person name="Riley R."/>
            <person name="Ahrendt S."/>
            <person name="Nagy L.G."/>
            <person name="Grigoriev I.V."/>
            <person name="Martin F."/>
            <person name="Rosso M.N."/>
        </authorList>
    </citation>
    <scope>NUCLEOTIDE SEQUENCE</scope>
    <source>
        <strain evidence="1">CBS 384.51</strain>
    </source>
</reference>
<sequence>MKNEVTAHLFVEILGASLVEGNSYNMISMDCMSVYNIKDREITPAWPVTDVDVQVLTSVVARTVSEYPMTPLHTLRLCHHITYLLLVIGLPRAGLESCRHFCERIAHAIRTSPSNAQQDDDPESDGHVRCQAESEDDVAKAACACLLMIECEYGKMVWYDNWEKQFQTHGTIFSDDLVKVLGALTSPKDNWEL</sequence>
<evidence type="ECO:0000313" key="1">
    <source>
        <dbReference type="EMBL" id="KAI0088740.1"/>
    </source>
</evidence>
<proteinExistence type="predicted"/>
<organism evidence="1 2">
    <name type="scientific">Irpex rosettiformis</name>
    <dbReference type="NCBI Taxonomy" id="378272"/>
    <lineage>
        <taxon>Eukaryota</taxon>
        <taxon>Fungi</taxon>
        <taxon>Dikarya</taxon>
        <taxon>Basidiomycota</taxon>
        <taxon>Agaricomycotina</taxon>
        <taxon>Agaricomycetes</taxon>
        <taxon>Polyporales</taxon>
        <taxon>Irpicaceae</taxon>
        <taxon>Irpex</taxon>
    </lineage>
</organism>
<name>A0ACB8U397_9APHY</name>
<comment type="caution">
    <text evidence="1">The sequence shown here is derived from an EMBL/GenBank/DDBJ whole genome shotgun (WGS) entry which is preliminary data.</text>
</comment>
<evidence type="ECO:0000313" key="2">
    <source>
        <dbReference type="Proteomes" id="UP001055072"/>
    </source>
</evidence>
<gene>
    <name evidence="1" type="ORF">BDY19DRAFT_993585</name>
</gene>
<accession>A0ACB8U397</accession>
<protein>
    <submittedName>
        <fullName evidence="1">Uncharacterized protein</fullName>
    </submittedName>
</protein>
<keyword evidence="2" id="KW-1185">Reference proteome</keyword>
<dbReference type="EMBL" id="MU274912">
    <property type="protein sequence ID" value="KAI0088740.1"/>
    <property type="molecule type" value="Genomic_DNA"/>
</dbReference>
<dbReference type="Proteomes" id="UP001055072">
    <property type="component" value="Unassembled WGS sequence"/>
</dbReference>